<dbReference type="Gene3D" id="3.90.550.10">
    <property type="entry name" value="Spore Coat Polysaccharide Biosynthesis Protein SpsA, Chain A"/>
    <property type="match status" value="1"/>
</dbReference>
<evidence type="ECO:0000313" key="3">
    <source>
        <dbReference type="Proteomes" id="UP001138751"/>
    </source>
</evidence>
<keyword evidence="2" id="KW-0808">Transferase</keyword>
<reference evidence="2" key="2">
    <citation type="journal article" date="2021" name="Syst. Appl. Microbiol.">
        <title>Roseomonas hellenica sp. nov., isolated from roots of wild-growing Alkanna tinctoria.</title>
        <authorList>
            <person name="Rat A."/>
            <person name="Naranjo H.D."/>
            <person name="Lebbe L."/>
            <person name="Cnockaert M."/>
            <person name="Krigas N."/>
            <person name="Grigoriadou K."/>
            <person name="Maloupa E."/>
            <person name="Willems A."/>
        </authorList>
    </citation>
    <scope>NUCLEOTIDE SEQUENCE</scope>
    <source>
        <strain evidence="2">LMG 31231</strain>
    </source>
</reference>
<dbReference type="InterPro" id="IPR005835">
    <property type="entry name" value="NTP_transferase_dom"/>
</dbReference>
<organism evidence="2 3">
    <name type="scientific">Neoroseomonas soli</name>
    <dbReference type="NCBI Taxonomy" id="1081025"/>
    <lineage>
        <taxon>Bacteria</taxon>
        <taxon>Pseudomonadati</taxon>
        <taxon>Pseudomonadota</taxon>
        <taxon>Alphaproteobacteria</taxon>
        <taxon>Acetobacterales</taxon>
        <taxon>Acetobacteraceae</taxon>
        <taxon>Neoroseomonas</taxon>
    </lineage>
</organism>
<dbReference type="AlphaFoldDB" id="A0A9X9X423"/>
<proteinExistence type="predicted"/>
<comment type="caution">
    <text evidence="2">The sequence shown here is derived from an EMBL/GenBank/DDBJ whole genome shotgun (WGS) entry which is preliminary data.</text>
</comment>
<dbReference type="GO" id="GO:0016740">
    <property type="term" value="F:transferase activity"/>
    <property type="evidence" value="ECO:0007669"/>
    <property type="project" value="UniProtKB-KW"/>
</dbReference>
<dbReference type="SUPFAM" id="SSF53448">
    <property type="entry name" value="Nucleotide-diphospho-sugar transferases"/>
    <property type="match status" value="1"/>
</dbReference>
<sequence length="239" mass="26492">MKAVILAGGRGTRLAPYTTVLPKPLVPVGGVPILETVLRQLRWHGFEEAVIAVGYLSSLIRAYFDQNPLSQQMRITYHQEQAPLGTAGPLATIEGLDESFLFMNGDLLTTLDYAAMMRLHRERDAALTIAVVERKMQIELGVLGLNEANEIVSYTEKPVHSFPASMGIYACHPRVRNYMAKGVPLDVPTLVLRLIAAGEKVVGYRSDCFWLDMGNPSDYARASEAFEANRAQFLRDEPI</sequence>
<gene>
    <name evidence="2" type="ORF">GXW76_23475</name>
</gene>
<reference evidence="2" key="1">
    <citation type="submission" date="2020-01" db="EMBL/GenBank/DDBJ databases">
        <authorList>
            <person name="Rat A."/>
        </authorList>
    </citation>
    <scope>NUCLEOTIDE SEQUENCE</scope>
    <source>
        <strain evidence="2">LMG 31231</strain>
    </source>
</reference>
<keyword evidence="3" id="KW-1185">Reference proteome</keyword>
<dbReference type="InterPro" id="IPR050486">
    <property type="entry name" value="Mannose-1P_guanyltransferase"/>
</dbReference>
<dbReference type="Proteomes" id="UP001138751">
    <property type="component" value="Unassembled WGS sequence"/>
</dbReference>
<dbReference type="EMBL" id="JAAEDM010000119">
    <property type="protein sequence ID" value="MBR0674152.1"/>
    <property type="molecule type" value="Genomic_DNA"/>
</dbReference>
<dbReference type="InterPro" id="IPR029044">
    <property type="entry name" value="Nucleotide-diphossugar_trans"/>
</dbReference>
<feature type="domain" description="Nucleotidyl transferase" evidence="1">
    <location>
        <begin position="2"/>
        <end position="227"/>
    </location>
</feature>
<accession>A0A9X9X423</accession>
<name>A0A9X9X423_9PROT</name>
<evidence type="ECO:0000313" key="2">
    <source>
        <dbReference type="EMBL" id="MBR0674152.1"/>
    </source>
</evidence>
<protein>
    <submittedName>
        <fullName evidence="2">NTP transferase domain-containing protein</fullName>
    </submittedName>
</protein>
<evidence type="ECO:0000259" key="1">
    <source>
        <dbReference type="Pfam" id="PF00483"/>
    </source>
</evidence>
<dbReference type="PANTHER" id="PTHR22572">
    <property type="entry name" value="SUGAR-1-PHOSPHATE GUANYL TRANSFERASE"/>
    <property type="match status" value="1"/>
</dbReference>
<dbReference type="Pfam" id="PF00483">
    <property type="entry name" value="NTP_transferase"/>
    <property type="match status" value="1"/>
</dbReference>